<feature type="region of interest" description="Disordered" evidence="3">
    <location>
        <begin position="273"/>
        <end position="318"/>
    </location>
</feature>
<proteinExistence type="inferred from homology"/>
<dbReference type="Proteomes" id="UP001642484">
    <property type="component" value="Unassembled WGS sequence"/>
</dbReference>
<dbReference type="PROSITE" id="PS51352">
    <property type="entry name" value="THIOREDOXIN_2"/>
    <property type="match status" value="1"/>
</dbReference>
<dbReference type="CDD" id="cd02961">
    <property type="entry name" value="PDI_a_family"/>
    <property type="match status" value="1"/>
</dbReference>
<evidence type="ECO:0000256" key="3">
    <source>
        <dbReference type="SAM" id="MobiDB-lite"/>
    </source>
</evidence>
<dbReference type="InterPro" id="IPR036249">
    <property type="entry name" value="Thioredoxin-like_sf"/>
</dbReference>
<comment type="similarity">
    <text evidence="1">Belongs to the protein disulfide isomerase family.</text>
</comment>
<dbReference type="SUPFAM" id="SSF52833">
    <property type="entry name" value="Thioredoxin-like"/>
    <property type="match status" value="1"/>
</dbReference>
<accession>A0ABP0LAL7</accession>
<dbReference type="PANTHER" id="PTHR45672:SF3">
    <property type="entry name" value="THIOREDOXIN DOMAIN-CONTAINING PROTEIN 5"/>
    <property type="match status" value="1"/>
</dbReference>
<evidence type="ECO:0000313" key="6">
    <source>
        <dbReference type="Proteomes" id="UP001642484"/>
    </source>
</evidence>
<protein>
    <recommendedName>
        <fullName evidence="4">Thioredoxin domain-containing protein</fullName>
    </recommendedName>
</protein>
<dbReference type="Pfam" id="PF00085">
    <property type="entry name" value="Thioredoxin"/>
    <property type="match status" value="1"/>
</dbReference>
<evidence type="ECO:0000256" key="2">
    <source>
        <dbReference type="ARBA" id="ARBA00022729"/>
    </source>
</evidence>
<gene>
    <name evidence="5" type="ORF">CCMP2556_LOCUS20189</name>
</gene>
<comment type="caution">
    <text evidence="5">The sequence shown here is derived from an EMBL/GenBank/DDBJ whole genome shotgun (WGS) entry which is preliminary data.</text>
</comment>
<dbReference type="InterPro" id="IPR013766">
    <property type="entry name" value="Thioredoxin_domain"/>
</dbReference>
<evidence type="ECO:0000313" key="5">
    <source>
        <dbReference type="EMBL" id="CAK9036207.1"/>
    </source>
</evidence>
<evidence type="ECO:0000256" key="1">
    <source>
        <dbReference type="ARBA" id="ARBA00006347"/>
    </source>
</evidence>
<evidence type="ECO:0000259" key="4">
    <source>
        <dbReference type="PROSITE" id="PS51352"/>
    </source>
</evidence>
<keyword evidence="2" id="KW-0732">Signal</keyword>
<dbReference type="EMBL" id="CAXAMN010011780">
    <property type="protein sequence ID" value="CAK9036207.1"/>
    <property type="molecule type" value="Genomic_DNA"/>
</dbReference>
<dbReference type="PANTHER" id="PTHR45672">
    <property type="entry name" value="PROTEIN DISULFIDE-ISOMERASE C17H9.14C-RELATED"/>
    <property type="match status" value="1"/>
</dbReference>
<organism evidence="5 6">
    <name type="scientific">Durusdinium trenchii</name>
    <dbReference type="NCBI Taxonomy" id="1381693"/>
    <lineage>
        <taxon>Eukaryota</taxon>
        <taxon>Sar</taxon>
        <taxon>Alveolata</taxon>
        <taxon>Dinophyceae</taxon>
        <taxon>Suessiales</taxon>
        <taxon>Symbiodiniaceae</taxon>
        <taxon>Durusdinium</taxon>
    </lineage>
</organism>
<keyword evidence="6" id="KW-1185">Reference proteome</keyword>
<dbReference type="Gene3D" id="3.40.30.10">
    <property type="entry name" value="Glutaredoxin"/>
    <property type="match status" value="1"/>
</dbReference>
<reference evidence="5 6" key="1">
    <citation type="submission" date="2024-02" db="EMBL/GenBank/DDBJ databases">
        <authorList>
            <person name="Chen Y."/>
            <person name="Shah S."/>
            <person name="Dougan E. K."/>
            <person name="Thang M."/>
            <person name="Chan C."/>
        </authorList>
    </citation>
    <scope>NUCLEOTIDE SEQUENCE [LARGE SCALE GENOMIC DNA]</scope>
</reference>
<dbReference type="InterPro" id="IPR051063">
    <property type="entry name" value="PDI"/>
</dbReference>
<sequence length="318" mass="35678">MIRGKAVFLKFFTPWCGQCKTMKPAWDALMEDEYRDDESVLVAEVDCEGNGKAKCKEMDVKSYPAVKLLGLYTGEDYTGGRDLPSLQKFAQDLTPACGPERLDWCDNKRKKQVQGYMDLPPEELDAKVKEQEDSLAAVQKDRDGCLRFFAFACLPPAPERSHIFTPNALDASRLVAAQLGGFFRVASAGGGFSHFTRLSMHIRRVPGRWKGPFARRWMTYCKACRRNTLKHGSGRSWTSDGGTRECAFLYCFSPIVSWNQRLTSVPFDAPTPNVPNFPPSDFPKKTGSPTLSAPAQRGRREPMRKRRWTRSGAAGLDS</sequence>
<name>A0ABP0LAL7_9DINO</name>
<feature type="domain" description="Thioredoxin" evidence="4">
    <location>
        <begin position="1"/>
        <end position="95"/>
    </location>
</feature>